<protein>
    <submittedName>
        <fullName evidence="1">OsmC family protein</fullName>
    </submittedName>
</protein>
<dbReference type="InterPro" id="IPR003718">
    <property type="entry name" value="OsmC/Ohr_fam"/>
</dbReference>
<dbReference type="eggNOG" id="COG1765">
    <property type="taxonomic scope" value="Bacteria"/>
</dbReference>
<evidence type="ECO:0000313" key="2">
    <source>
        <dbReference type="Proteomes" id="UP000000323"/>
    </source>
</evidence>
<name>D1CC31_THET1</name>
<dbReference type="EMBL" id="CP001825">
    <property type="protein sequence ID" value="ACZ42346.1"/>
    <property type="molecule type" value="Genomic_DNA"/>
</dbReference>
<dbReference type="PANTHER" id="PTHR39624:SF2">
    <property type="entry name" value="OSMC-LIKE PROTEIN"/>
    <property type="match status" value="1"/>
</dbReference>
<dbReference type="STRING" id="525904.Tter_1440"/>
<reference evidence="2" key="1">
    <citation type="journal article" date="2010" name="Stand. Genomic Sci.">
        <title>Complete genome sequence of 'Thermobaculum terrenum' type strain (YNP1).</title>
        <authorList>
            <person name="Kiss H."/>
            <person name="Cleland D."/>
            <person name="Lapidus A."/>
            <person name="Lucas S."/>
            <person name="Glavina Del Rio T."/>
            <person name="Nolan M."/>
            <person name="Tice H."/>
            <person name="Han C."/>
            <person name="Goodwin L."/>
            <person name="Pitluck S."/>
            <person name="Liolios K."/>
            <person name="Ivanova N."/>
            <person name="Mavromatis K."/>
            <person name="Ovchinnikova G."/>
            <person name="Pati A."/>
            <person name="Chen A."/>
            <person name="Palaniappan K."/>
            <person name="Land M."/>
            <person name="Hauser L."/>
            <person name="Chang Y."/>
            <person name="Jeffries C."/>
            <person name="Lu M."/>
            <person name="Brettin T."/>
            <person name="Detter J."/>
            <person name="Goker M."/>
            <person name="Tindall B."/>
            <person name="Beck B."/>
            <person name="McDermott T."/>
            <person name="Woyke T."/>
            <person name="Bristow J."/>
            <person name="Eisen J."/>
            <person name="Markowitz V."/>
            <person name="Hugenholtz P."/>
            <person name="Kyrpides N."/>
            <person name="Klenk H."/>
            <person name="Cheng J."/>
        </authorList>
    </citation>
    <scope>NUCLEOTIDE SEQUENCE [LARGE SCALE GENOMIC DNA]</scope>
    <source>
        <strain evidence="2">ATCC BAA-798 / YNP1</strain>
    </source>
</reference>
<dbReference type="InterPro" id="IPR015946">
    <property type="entry name" value="KH_dom-like_a/b"/>
</dbReference>
<keyword evidence="2" id="KW-1185">Reference proteome</keyword>
<proteinExistence type="predicted"/>
<dbReference type="AlphaFoldDB" id="D1CC31"/>
<gene>
    <name evidence="1" type="ordered locus">Tter_1440</name>
</gene>
<accession>D1CC31</accession>
<dbReference type="InterPro" id="IPR036102">
    <property type="entry name" value="OsmC/Ohrsf"/>
</dbReference>
<evidence type="ECO:0000313" key="1">
    <source>
        <dbReference type="EMBL" id="ACZ42346.1"/>
    </source>
</evidence>
<dbReference type="KEGG" id="ttr:Tter_1440"/>
<dbReference type="Proteomes" id="UP000000323">
    <property type="component" value="Chromosome 1"/>
</dbReference>
<dbReference type="HOGENOM" id="CLU_100275_4_0_0"/>
<dbReference type="PANTHER" id="PTHR39624">
    <property type="entry name" value="PROTEIN INVOLVED IN RIMO-MEDIATED BETA-METHYLTHIOLATION OF RIBOSOMAL PROTEIN S12 YCAO"/>
    <property type="match status" value="1"/>
</dbReference>
<sequence length="142" mass="16023">MKTVTVHSREGYQQEIMAGSHAFMSDLPISEGGNETAPEPYDLLLAALGACTSMTLRMYAERKGWDLEDIRVELSIHKSPGEKDVIHKKIEVTGDLTEDQIERLRYIATRCPVNLTLRRGVEMEEEIQLASTYQATTNIPRD</sequence>
<dbReference type="SUPFAM" id="SSF82784">
    <property type="entry name" value="OsmC-like"/>
    <property type="match status" value="1"/>
</dbReference>
<dbReference type="Gene3D" id="3.30.300.20">
    <property type="match status" value="1"/>
</dbReference>
<dbReference type="RefSeq" id="WP_012875381.1">
    <property type="nucleotide sequence ID" value="NC_013525.1"/>
</dbReference>
<dbReference type="Pfam" id="PF02566">
    <property type="entry name" value="OsmC"/>
    <property type="match status" value="1"/>
</dbReference>
<organism evidence="1 2">
    <name type="scientific">Thermobaculum terrenum (strain ATCC BAA-798 / CCMEE 7001 / YNP1)</name>
    <dbReference type="NCBI Taxonomy" id="525904"/>
    <lineage>
        <taxon>Bacteria</taxon>
        <taxon>Bacillati</taxon>
        <taxon>Chloroflexota</taxon>
        <taxon>Chloroflexia</taxon>
        <taxon>Candidatus Thermobaculales</taxon>
        <taxon>Candidatus Thermobaculaceae</taxon>
        <taxon>Thermobaculum</taxon>
    </lineage>
</organism>